<dbReference type="EMBL" id="KB206168">
    <property type="protein sequence ID" value="ELP95235.1"/>
    <property type="molecule type" value="Genomic_DNA"/>
</dbReference>
<dbReference type="SUPFAM" id="SSF50729">
    <property type="entry name" value="PH domain-like"/>
    <property type="match status" value="1"/>
</dbReference>
<dbReference type="InterPro" id="IPR011993">
    <property type="entry name" value="PH-like_dom_sf"/>
</dbReference>
<protein>
    <recommendedName>
        <fullName evidence="1">PH domain-containing protein</fullName>
    </recommendedName>
</protein>
<dbReference type="Pfam" id="PF00169">
    <property type="entry name" value="PH"/>
    <property type="match status" value="1"/>
</dbReference>
<organism evidence="2 3">
    <name type="scientific">Entamoeba invadens IP1</name>
    <dbReference type="NCBI Taxonomy" id="370355"/>
    <lineage>
        <taxon>Eukaryota</taxon>
        <taxon>Amoebozoa</taxon>
        <taxon>Evosea</taxon>
        <taxon>Archamoebae</taxon>
        <taxon>Mastigamoebida</taxon>
        <taxon>Entamoebidae</taxon>
        <taxon>Entamoeba</taxon>
    </lineage>
</organism>
<dbReference type="Proteomes" id="UP000014680">
    <property type="component" value="Unassembled WGS sequence"/>
</dbReference>
<dbReference type="OrthoDB" id="63267at2759"/>
<feature type="domain" description="PH" evidence="1">
    <location>
        <begin position="21"/>
        <end position="108"/>
    </location>
</feature>
<keyword evidence="3" id="KW-1185">Reference proteome</keyword>
<name>A0A0A1UF67_ENTIV</name>
<dbReference type="Gene3D" id="2.30.29.30">
    <property type="entry name" value="Pleckstrin-homology domain (PH domain)/Phosphotyrosine-binding domain (PTB)"/>
    <property type="match status" value="1"/>
</dbReference>
<evidence type="ECO:0000313" key="2">
    <source>
        <dbReference type="EMBL" id="ELP95235.1"/>
    </source>
</evidence>
<dbReference type="InterPro" id="IPR001849">
    <property type="entry name" value="PH_domain"/>
</dbReference>
<accession>A0A0A1UF67</accession>
<dbReference type="VEuPathDB" id="AmoebaDB:EIN_430410"/>
<dbReference type="AlphaFoldDB" id="A0A0A1UF67"/>
<dbReference type="GeneID" id="14894235"/>
<evidence type="ECO:0000259" key="1">
    <source>
        <dbReference type="Pfam" id="PF00169"/>
    </source>
</evidence>
<reference evidence="2 3" key="1">
    <citation type="submission" date="2012-10" db="EMBL/GenBank/DDBJ databases">
        <authorList>
            <person name="Zafar N."/>
            <person name="Inman J."/>
            <person name="Hall N."/>
            <person name="Lorenzi H."/>
            <person name="Caler E."/>
        </authorList>
    </citation>
    <scope>NUCLEOTIDE SEQUENCE [LARGE SCALE GENOMIC DNA]</scope>
    <source>
        <strain evidence="2 3">IP1</strain>
    </source>
</reference>
<proteinExistence type="predicted"/>
<sequence length="473" mass="54095">MPLIELNKSTSSLRPFEYECWAEKVGGSIKTWKKRLFILKDNRLWYFEGKNDQCAKGYIDINIGTKVYDISGSKVAKKKSNALAIEPIEQKDHRVYVVIFYTQSDYTNIFTRLQKLIEPPKQESPRSVVLPTRNLPLYHPPVQLQQRDGFSPISVFGNVAQFAGNPHGISNCQELVQTIGWIVKDDDAMNYWKYWLESLPSKHSNPPLYPDTEVNYMLQISCNITHTKWEAYGSQRVMIKPIASYLYSVEAPDKEVEAIDNYGLLTKPKVIGNYINTTSSFGMDEGWFFPGLFELYVLKKMQSGPDMDKLLQWLNNSQITHAIQIGKEMVTDPSFRPSCFQFVLEGNTTTRVNRVVSLFTTFGLQEVPVEILDVLRNLGQLYTYLVISVSITQIGIQRVGIMIPDPTAEIVRSFLKSDSTYKQTALVHEEMLDNPDIAVKFVEYSYLREGFGRGKFTEGSEVMVHYFLGSELP</sequence>
<dbReference type="KEGG" id="eiv:EIN_430410"/>
<evidence type="ECO:0000313" key="3">
    <source>
        <dbReference type="Proteomes" id="UP000014680"/>
    </source>
</evidence>
<dbReference type="RefSeq" id="XP_004262006.1">
    <property type="nucleotide sequence ID" value="XM_004261958.1"/>
</dbReference>
<gene>
    <name evidence="2" type="ORF">EIN_430410</name>
</gene>